<dbReference type="PANTHER" id="PTHR48104:SF30">
    <property type="entry name" value="METACASPASE-1"/>
    <property type="match status" value="1"/>
</dbReference>
<comment type="similarity">
    <text evidence="1">Belongs to the peptidase C14B family.</text>
</comment>
<dbReference type="Gene3D" id="3.40.50.1460">
    <property type="match status" value="1"/>
</dbReference>
<reference evidence="3 4" key="1">
    <citation type="submission" date="2024-04" db="EMBL/GenBank/DDBJ databases">
        <title>Tritrichomonas musculus Genome.</title>
        <authorList>
            <person name="Alves-Ferreira E."/>
            <person name="Grigg M."/>
            <person name="Lorenzi H."/>
            <person name="Galac M."/>
        </authorList>
    </citation>
    <scope>NUCLEOTIDE SEQUENCE [LARGE SCALE GENOMIC DNA]</scope>
    <source>
        <strain evidence="3 4">EAF2021</strain>
    </source>
</reference>
<evidence type="ECO:0000256" key="1">
    <source>
        <dbReference type="ARBA" id="ARBA00009005"/>
    </source>
</evidence>
<dbReference type="Pfam" id="PF00656">
    <property type="entry name" value="Peptidase_C14"/>
    <property type="match status" value="1"/>
</dbReference>
<evidence type="ECO:0000313" key="4">
    <source>
        <dbReference type="Proteomes" id="UP001470230"/>
    </source>
</evidence>
<sequence length="387" mass="44226">MSKPANPNQIRQIYPVVSGVENALVLQKIENRLKNQPHNTQQFSPLPKISYPELPEIEYYQRFYGTSPDSEWMNTSLRFNPWAAQSWLQKPASKPSTLPSLDGGNIQLYPVISMPPPTPVFSLEEFQKLRQHKSVEDGIKQLNELATRLNGQGTNIVPSNMPRACFICSNSYTKESLKLGVGPINDSITVAANHKYMGYKVFYIHNPKSTQFLTFLRAFLERTTEYLTVFYTGHGSNRKNYNGTEKSGYDQYMVFDDDYVKDDTLAQYLKDYATGAPKTLLLSDCCHSGTIWDIPEDPIEATKFPANIVSISSSDDDNTAKQGTIENNSQGIFTFFFWKTIKEHPDYTFLQIKPIVDKEVRKYNQECIIHSTRHNMVDSVFFPPHLK</sequence>
<proteinExistence type="inferred from homology"/>
<organism evidence="3 4">
    <name type="scientific">Tritrichomonas musculus</name>
    <dbReference type="NCBI Taxonomy" id="1915356"/>
    <lineage>
        <taxon>Eukaryota</taxon>
        <taxon>Metamonada</taxon>
        <taxon>Parabasalia</taxon>
        <taxon>Tritrichomonadida</taxon>
        <taxon>Tritrichomonadidae</taxon>
        <taxon>Tritrichomonas</taxon>
    </lineage>
</organism>
<dbReference type="PANTHER" id="PTHR48104">
    <property type="entry name" value="METACASPASE-4"/>
    <property type="match status" value="1"/>
</dbReference>
<name>A0ABR2K2Z4_9EUKA</name>
<comment type="caution">
    <text evidence="3">The sequence shown here is derived from an EMBL/GenBank/DDBJ whole genome shotgun (WGS) entry which is preliminary data.</text>
</comment>
<evidence type="ECO:0000313" key="3">
    <source>
        <dbReference type="EMBL" id="KAK8885475.1"/>
    </source>
</evidence>
<keyword evidence="4" id="KW-1185">Reference proteome</keyword>
<dbReference type="InterPro" id="IPR011600">
    <property type="entry name" value="Pept_C14_caspase"/>
</dbReference>
<dbReference type="InterPro" id="IPR050452">
    <property type="entry name" value="Metacaspase"/>
</dbReference>
<evidence type="ECO:0000259" key="2">
    <source>
        <dbReference type="Pfam" id="PF00656"/>
    </source>
</evidence>
<gene>
    <name evidence="3" type="ORF">M9Y10_040924</name>
</gene>
<dbReference type="EMBL" id="JAPFFF010000007">
    <property type="protein sequence ID" value="KAK8885475.1"/>
    <property type="molecule type" value="Genomic_DNA"/>
</dbReference>
<feature type="domain" description="Peptidase C14 caspase" evidence="2">
    <location>
        <begin position="164"/>
        <end position="366"/>
    </location>
</feature>
<accession>A0ABR2K2Z4</accession>
<protein>
    <recommendedName>
        <fullName evidence="2">Peptidase C14 caspase domain-containing protein</fullName>
    </recommendedName>
</protein>
<dbReference type="Proteomes" id="UP001470230">
    <property type="component" value="Unassembled WGS sequence"/>
</dbReference>
<dbReference type="SUPFAM" id="SSF52129">
    <property type="entry name" value="Caspase-like"/>
    <property type="match status" value="1"/>
</dbReference>
<dbReference type="InterPro" id="IPR029030">
    <property type="entry name" value="Caspase-like_dom_sf"/>
</dbReference>